<feature type="transmembrane region" description="Helical" evidence="8">
    <location>
        <begin position="122"/>
        <end position="147"/>
    </location>
</feature>
<reference evidence="10" key="1">
    <citation type="submission" date="2023-07" db="EMBL/GenBank/DDBJ databases">
        <title>Genome content predicts the carbon catabolic preferences of heterotrophic bacteria.</title>
        <authorList>
            <person name="Gralka M."/>
        </authorList>
    </citation>
    <scope>NUCLEOTIDE SEQUENCE</scope>
    <source>
        <strain evidence="10">C2R13</strain>
    </source>
</reference>
<protein>
    <submittedName>
        <fullName evidence="10">Monovalent cation/H+ antiporter subunit D</fullName>
    </submittedName>
</protein>
<feature type="transmembrane region" description="Helical" evidence="8">
    <location>
        <begin position="412"/>
        <end position="429"/>
    </location>
</feature>
<feature type="transmembrane region" description="Helical" evidence="8">
    <location>
        <begin position="159"/>
        <end position="183"/>
    </location>
</feature>
<dbReference type="Proteomes" id="UP001170481">
    <property type="component" value="Unassembled WGS sequence"/>
</dbReference>
<feature type="transmembrane region" description="Helical" evidence="8">
    <location>
        <begin position="34"/>
        <end position="52"/>
    </location>
</feature>
<feature type="transmembrane region" description="Helical" evidence="8">
    <location>
        <begin position="304"/>
        <end position="325"/>
    </location>
</feature>
<keyword evidence="4 7" id="KW-0812">Transmembrane</keyword>
<evidence type="ECO:0000256" key="7">
    <source>
        <dbReference type="RuleBase" id="RU000320"/>
    </source>
</evidence>
<dbReference type="InterPro" id="IPR003918">
    <property type="entry name" value="NADH_UbQ_OxRdtase"/>
</dbReference>
<accession>A0AAP4U2M7</accession>
<evidence type="ECO:0000313" key="11">
    <source>
        <dbReference type="Proteomes" id="UP001170481"/>
    </source>
</evidence>
<dbReference type="PANTHER" id="PTHR42703:SF1">
    <property type="entry name" value="NA(+)_H(+) ANTIPORTER SUBUNIT D1"/>
    <property type="match status" value="1"/>
</dbReference>
<gene>
    <name evidence="10" type="ORF">Q4535_15180</name>
</gene>
<feature type="transmembrane region" description="Helical" evidence="8">
    <location>
        <begin position="331"/>
        <end position="353"/>
    </location>
</feature>
<feature type="transmembrane region" description="Helical" evidence="8">
    <location>
        <begin position="209"/>
        <end position="231"/>
    </location>
</feature>
<dbReference type="InterPro" id="IPR050586">
    <property type="entry name" value="CPA3_Na-H_Antiporter_D"/>
</dbReference>
<feature type="transmembrane region" description="Helical" evidence="8">
    <location>
        <begin position="83"/>
        <end position="102"/>
    </location>
</feature>
<dbReference type="NCBIfam" id="NF009309">
    <property type="entry name" value="PRK12666.1"/>
    <property type="match status" value="1"/>
</dbReference>
<dbReference type="GO" id="GO:0008137">
    <property type="term" value="F:NADH dehydrogenase (ubiquinone) activity"/>
    <property type="evidence" value="ECO:0007669"/>
    <property type="project" value="InterPro"/>
</dbReference>
<feature type="transmembrane region" description="Helical" evidence="8">
    <location>
        <begin position="374"/>
        <end position="392"/>
    </location>
</feature>
<evidence type="ECO:0000256" key="3">
    <source>
        <dbReference type="ARBA" id="ARBA00022475"/>
    </source>
</evidence>
<comment type="subcellular location">
    <subcellularLocation>
        <location evidence="1">Cell membrane</location>
        <topology evidence="1">Multi-pass membrane protein</topology>
    </subcellularLocation>
    <subcellularLocation>
        <location evidence="7">Membrane</location>
        <topology evidence="7">Multi-pass membrane protein</topology>
    </subcellularLocation>
</comment>
<organism evidence="10 11">
    <name type="scientific">Cobetia amphilecti</name>
    <dbReference type="NCBI Taxonomy" id="1055104"/>
    <lineage>
        <taxon>Bacteria</taxon>
        <taxon>Pseudomonadati</taxon>
        <taxon>Pseudomonadota</taxon>
        <taxon>Gammaproteobacteria</taxon>
        <taxon>Oceanospirillales</taxon>
        <taxon>Halomonadaceae</taxon>
        <taxon>Cobetia</taxon>
    </lineage>
</organism>
<keyword evidence="3" id="KW-1003">Cell membrane</keyword>
<feature type="transmembrane region" description="Helical" evidence="8">
    <location>
        <begin position="450"/>
        <end position="471"/>
    </location>
</feature>
<dbReference type="RefSeq" id="WP_303595133.1">
    <property type="nucleotide sequence ID" value="NZ_JAUORK010000025.1"/>
</dbReference>
<feature type="transmembrane region" description="Helical" evidence="8">
    <location>
        <begin position="243"/>
        <end position="264"/>
    </location>
</feature>
<evidence type="ECO:0000313" key="10">
    <source>
        <dbReference type="EMBL" id="MDO6673451.1"/>
    </source>
</evidence>
<proteinExistence type="inferred from homology"/>
<evidence type="ECO:0000256" key="5">
    <source>
        <dbReference type="ARBA" id="ARBA00022989"/>
    </source>
</evidence>
<evidence type="ECO:0000256" key="1">
    <source>
        <dbReference type="ARBA" id="ARBA00004651"/>
    </source>
</evidence>
<keyword evidence="5 8" id="KW-1133">Transmembrane helix</keyword>
<evidence type="ECO:0000256" key="8">
    <source>
        <dbReference type="SAM" id="Phobius"/>
    </source>
</evidence>
<dbReference type="EMBL" id="JAUORK010000025">
    <property type="protein sequence ID" value="MDO6673451.1"/>
    <property type="molecule type" value="Genomic_DNA"/>
</dbReference>
<evidence type="ECO:0000259" key="9">
    <source>
        <dbReference type="Pfam" id="PF00361"/>
    </source>
</evidence>
<dbReference type="PANTHER" id="PTHR42703">
    <property type="entry name" value="NADH DEHYDROGENASE"/>
    <property type="match status" value="1"/>
</dbReference>
<dbReference type="Pfam" id="PF00361">
    <property type="entry name" value="Proton_antipo_M"/>
    <property type="match status" value="1"/>
</dbReference>
<evidence type="ECO:0000256" key="2">
    <source>
        <dbReference type="ARBA" id="ARBA00005346"/>
    </source>
</evidence>
<dbReference type="AlphaFoldDB" id="A0AAP4U2M7"/>
<keyword evidence="6 8" id="KW-0472">Membrane</keyword>
<sequence>MLQHLIVLPIVLPLLVGAGLLLSRATSPTLRRTVSLVAQALMVAIAIALVVQAGDGTIRYYALGDWQPPFGIVLVLDRLSATMVLLSSLLGLLACLYATAGIDETGSNFHGLFLLQLMGINGAFLTGDLFNLFVFFEVLLIASYALLLHGGSKARTLSALHYVVLNLMGSAFFLIALGILYGVTGTLNMADMAVIVTTLDPGRAGLMEAGGLLLLVVFGLKAAMLPLYFWLPRAYAAASAPVAALFAIMTKVGIYSILRVYSLIFTDNAGALADLGRDWLWWAGLATLVVAMLGVLSARDLRTLVAYLVMVSVGTLLTALGMNTIEADSALLFYLIHSTLVTGGLFLLVDVVAGQRGKAGARIVRSRPLLQAGLLGGLFLIGTAAAAGLPPFSGAIGKALILASATPEQQIWLWPLLLLAGLCSLVACSRAGSSVFWRTSKAEPSGEHIGVARGIATGGLISAALMLVIFAGPLANWTKATAEQLSNPAPYLESLLGKDAAPETAPPLKGDVS</sequence>
<feature type="transmembrane region" description="Helical" evidence="8">
    <location>
        <begin position="279"/>
        <end position="297"/>
    </location>
</feature>
<feature type="domain" description="NADH:quinone oxidoreductase/Mrp antiporter transmembrane" evidence="9">
    <location>
        <begin position="127"/>
        <end position="417"/>
    </location>
</feature>
<comment type="similarity">
    <text evidence="2">Belongs to the CPA3 antiporters (TC 2.A.63) subunit D family.</text>
</comment>
<dbReference type="GO" id="GO:0042773">
    <property type="term" value="P:ATP synthesis coupled electron transport"/>
    <property type="evidence" value="ECO:0007669"/>
    <property type="project" value="InterPro"/>
</dbReference>
<dbReference type="GO" id="GO:0005886">
    <property type="term" value="C:plasma membrane"/>
    <property type="evidence" value="ECO:0007669"/>
    <property type="project" value="UniProtKB-SubCell"/>
</dbReference>
<feature type="transmembrane region" description="Helical" evidence="8">
    <location>
        <begin position="6"/>
        <end position="22"/>
    </location>
</feature>
<comment type="caution">
    <text evidence="10">The sequence shown here is derived from an EMBL/GenBank/DDBJ whole genome shotgun (WGS) entry which is preliminary data.</text>
</comment>
<dbReference type="PRINTS" id="PR01437">
    <property type="entry name" value="NUOXDRDTASE4"/>
</dbReference>
<name>A0AAP4U2M7_9GAMM</name>
<evidence type="ECO:0000256" key="6">
    <source>
        <dbReference type="ARBA" id="ARBA00023136"/>
    </source>
</evidence>
<evidence type="ECO:0000256" key="4">
    <source>
        <dbReference type="ARBA" id="ARBA00022692"/>
    </source>
</evidence>
<dbReference type="InterPro" id="IPR001750">
    <property type="entry name" value="ND/Mrp_TM"/>
</dbReference>